<dbReference type="PANTHER" id="PTHR43344">
    <property type="entry name" value="PHOSPHOSERINE PHOSPHATASE"/>
    <property type="match status" value="1"/>
</dbReference>
<evidence type="ECO:0000313" key="6">
    <source>
        <dbReference type="EMBL" id="SFF22659.1"/>
    </source>
</evidence>
<dbReference type="Proteomes" id="UP000198520">
    <property type="component" value="Unassembled WGS sequence"/>
</dbReference>
<dbReference type="EMBL" id="FONZ01000003">
    <property type="protein sequence ID" value="SFF22659.1"/>
    <property type="molecule type" value="Genomic_DNA"/>
</dbReference>
<reference evidence="7" key="1">
    <citation type="submission" date="2016-10" db="EMBL/GenBank/DDBJ databases">
        <authorList>
            <person name="Varghese N."/>
            <person name="Submissions S."/>
        </authorList>
    </citation>
    <scope>NUCLEOTIDE SEQUENCE [LARGE SCALE GENOMIC DNA]</scope>
    <source>
        <strain evidence="7">DSM 19083</strain>
    </source>
</reference>
<keyword evidence="5" id="KW-1133">Transmembrane helix</keyword>
<sequence length="276" mass="30155">MTEPTSDRHHQTIQHAPAHRPAAAFFDLDKTIIATSSTSAFSRPFFAGGLISRRAMLRSAYAHFLFMVGGADADQTERMRAVLSTLAAGWDVEQVSQIVEETLHDLIDPYVYAEAVDLIAQHHAAGREVVIVSASGQEVVEPIAAALGADHVIATRMHVEDGRYTGEIDFYAYGDNKASAIVQLATVHNYDLEACYAYSDSITDAPMLSTVGHGFVVNPDRTLRRLAQDEGWGTLTFSRPVALRAFGPRSRSAVAVTATLATAAAVTWWALRRRRR</sequence>
<dbReference type="NCBIfam" id="TIGR01490">
    <property type="entry name" value="HAD-SF-IB-hyp1"/>
    <property type="match status" value="1"/>
</dbReference>
<dbReference type="Gene3D" id="3.40.50.1000">
    <property type="entry name" value="HAD superfamily/HAD-like"/>
    <property type="match status" value="1"/>
</dbReference>
<dbReference type="InterPro" id="IPR050582">
    <property type="entry name" value="HAD-like_SerB"/>
</dbReference>
<keyword evidence="5" id="KW-0812">Transmembrane</keyword>
<dbReference type="Pfam" id="PF12710">
    <property type="entry name" value="HAD"/>
    <property type="match status" value="1"/>
</dbReference>
<organism evidence="6 7">
    <name type="scientific">Flavimobilis marinus</name>
    <dbReference type="NCBI Taxonomy" id="285351"/>
    <lineage>
        <taxon>Bacteria</taxon>
        <taxon>Bacillati</taxon>
        <taxon>Actinomycetota</taxon>
        <taxon>Actinomycetes</taxon>
        <taxon>Micrococcales</taxon>
        <taxon>Jonesiaceae</taxon>
        <taxon>Flavimobilis</taxon>
    </lineage>
</organism>
<dbReference type="InterPro" id="IPR006385">
    <property type="entry name" value="HAD_hydro_SerB1"/>
</dbReference>
<comment type="similarity">
    <text evidence="1">Belongs to the HAD-like hydrolase superfamily. SerB family.</text>
</comment>
<dbReference type="PANTHER" id="PTHR43344:SF13">
    <property type="entry name" value="PHOSPHATASE RV3661-RELATED"/>
    <property type="match status" value="1"/>
</dbReference>
<dbReference type="GO" id="GO:0046872">
    <property type="term" value="F:metal ion binding"/>
    <property type="evidence" value="ECO:0007669"/>
    <property type="project" value="UniProtKB-KW"/>
</dbReference>
<evidence type="ECO:0000256" key="5">
    <source>
        <dbReference type="SAM" id="Phobius"/>
    </source>
</evidence>
<evidence type="ECO:0000313" key="7">
    <source>
        <dbReference type="Proteomes" id="UP000198520"/>
    </source>
</evidence>
<dbReference type="InterPro" id="IPR036412">
    <property type="entry name" value="HAD-like_sf"/>
</dbReference>
<dbReference type="STRING" id="285351.SAMN04488035_2083"/>
<keyword evidence="5" id="KW-0472">Membrane</keyword>
<dbReference type="InterPro" id="IPR023214">
    <property type="entry name" value="HAD_sf"/>
</dbReference>
<dbReference type="AlphaFoldDB" id="A0A1I2H029"/>
<feature type="transmembrane region" description="Helical" evidence="5">
    <location>
        <begin position="253"/>
        <end position="271"/>
    </location>
</feature>
<evidence type="ECO:0000256" key="3">
    <source>
        <dbReference type="ARBA" id="ARBA00022801"/>
    </source>
</evidence>
<keyword evidence="4" id="KW-0460">Magnesium</keyword>
<keyword evidence="7" id="KW-1185">Reference proteome</keyword>
<gene>
    <name evidence="6" type="ORF">SAMN04488035_2083</name>
</gene>
<protein>
    <submittedName>
        <fullName evidence="6">HAD-superfamily subfamily IB hydrolase, TIGR01490</fullName>
    </submittedName>
</protein>
<evidence type="ECO:0000256" key="4">
    <source>
        <dbReference type="ARBA" id="ARBA00022842"/>
    </source>
</evidence>
<name>A0A1I2H029_9MICO</name>
<evidence type="ECO:0000256" key="1">
    <source>
        <dbReference type="ARBA" id="ARBA00009184"/>
    </source>
</evidence>
<keyword evidence="3 6" id="KW-0378">Hydrolase</keyword>
<dbReference type="NCBIfam" id="TIGR01488">
    <property type="entry name" value="HAD-SF-IB"/>
    <property type="match status" value="1"/>
</dbReference>
<keyword evidence="2" id="KW-0479">Metal-binding</keyword>
<dbReference type="Gene3D" id="1.20.1440.100">
    <property type="entry name" value="SG protein - dephosphorylation function"/>
    <property type="match status" value="1"/>
</dbReference>
<evidence type="ECO:0000256" key="2">
    <source>
        <dbReference type="ARBA" id="ARBA00022723"/>
    </source>
</evidence>
<accession>A0A1I2H029</accession>
<proteinExistence type="inferred from homology"/>
<dbReference type="RefSeq" id="WP_373296863.1">
    <property type="nucleotide sequence ID" value="NZ_BNAN01000003.1"/>
</dbReference>
<dbReference type="CDD" id="cd02612">
    <property type="entry name" value="HAD_PGPPase"/>
    <property type="match status" value="1"/>
</dbReference>
<dbReference type="FunFam" id="3.40.50.1000:FF:000025">
    <property type="entry name" value="HAD hydrolase, family IB"/>
    <property type="match status" value="1"/>
</dbReference>
<dbReference type="SUPFAM" id="SSF56784">
    <property type="entry name" value="HAD-like"/>
    <property type="match status" value="1"/>
</dbReference>
<dbReference type="GO" id="GO:0016787">
    <property type="term" value="F:hydrolase activity"/>
    <property type="evidence" value="ECO:0007669"/>
    <property type="project" value="UniProtKB-KW"/>
</dbReference>